<reference evidence="1 2" key="1">
    <citation type="submission" date="2022-09" db="EMBL/GenBank/DDBJ databases">
        <title>Chryseobacterium oleae sp.nov., isolated from the inter-root soil of Pyrola calliantha H. Andr. in Tibet.</title>
        <authorList>
            <person name="Li Z."/>
        </authorList>
    </citation>
    <scope>NUCLEOTIDE SEQUENCE [LARGE SCALE GENOMIC DNA]</scope>
    <source>
        <strain evidence="2">pc1-10</strain>
    </source>
</reference>
<name>A0ABT2IYT9_9FLAO</name>
<evidence type="ECO:0008006" key="3">
    <source>
        <dbReference type="Google" id="ProtNLM"/>
    </source>
</evidence>
<organism evidence="1 2">
    <name type="scientific">Chryseobacterium herbae</name>
    <dbReference type="NCBI Taxonomy" id="2976476"/>
    <lineage>
        <taxon>Bacteria</taxon>
        <taxon>Pseudomonadati</taxon>
        <taxon>Bacteroidota</taxon>
        <taxon>Flavobacteriia</taxon>
        <taxon>Flavobacteriales</taxon>
        <taxon>Weeksellaceae</taxon>
        <taxon>Chryseobacterium group</taxon>
        <taxon>Chryseobacterium</taxon>
    </lineage>
</organism>
<sequence>MKLERLKSKKFEELNDHQMNKIRGGEVKQTGGGYIYLEGKTQSYSEDRFVVLRDGTYGNMAYNVSGVWHII</sequence>
<gene>
    <name evidence="1" type="ORF">N0B48_17315</name>
</gene>
<proteinExistence type="predicted"/>
<comment type="caution">
    <text evidence="1">The sequence shown here is derived from an EMBL/GenBank/DDBJ whole genome shotgun (WGS) entry which is preliminary data.</text>
</comment>
<keyword evidence="2" id="KW-1185">Reference proteome</keyword>
<dbReference type="Proteomes" id="UP001525566">
    <property type="component" value="Unassembled WGS sequence"/>
</dbReference>
<evidence type="ECO:0000313" key="2">
    <source>
        <dbReference type="Proteomes" id="UP001525566"/>
    </source>
</evidence>
<evidence type="ECO:0000313" key="1">
    <source>
        <dbReference type="EMBL" id="MCT2563651.1"/>
    </source>
</evidence>
<dbReference type="RefSeq" id="WP_259840180.1">
    <property type="nucleotide sequence ID" value="NZ_JAOAMU010000006.1"/>
</dbReference>
<dbReference type="EMBL" id="JAOAMU010000006">
    <property type="protein sequence ID" value="MCT2563651.1"/>
    <property type="molecule type" value="Genomic_DNA"/>
</dbReference>
<protein>
    <recommendedName>
        <fullName evidence="3">Bacteriocin</fullName>
    </recommendedName>
</protein>
<accession>A0ABT2IYT9</accession>